<keyword evidence="2" id="KW-1185">Reference proteome</keyword>
<proteinExistence type="predicted"/>
<sequence>MSIGPSTSALLRTTSHARRRDVTASYVALTQACTASGDDARHAELVSDHPVNVWSLPAPRAIALVQTGLDDARALVRGAELLELHRVAVAAPYYSGVRTAAGRAVTFWHNPGKQRRDESLSARVTAAVHRIPPGAAPWLEDHDPFAGLLDDLEKTPLSESDRWFLREHAAWLRAEWEDVDWPTPPTVILGARQLTRCHDDGIHPRLALRRPLWRGHREWDLVAARWRNELLRGHRDDLRAYDDTYTAHGRADAAVPYGHIGAWSGYRVVRDVVVLTAVMDTVRRAHLDFQVRQLAVHQVACLRGARSAPWDWGKR</sequence>
<geneLocation type="plasmid" evidence="1 2">
    <name>punmamed3</name>
</geneLocation>
<accession>A0ABY7QGY0</accession>
<dbReference type="Proteomes" id="UP001212821">
    <property type="component" value="Plasmid punmamed3"/>
</dbReference>
<organism evidence="1 2">
    <name type="scientific">Kitasatospora cathayae</name>
    <dbReference type="NCBI Taxonomy" id="3004092"/>
    <lineage>
        <taxon>Bacteria</taxon>
        <taxon>Bacillati</taxon>
        <taxon>Actinomycetota</taxon>
        <taxon>Actinomycetes</taxon>
        <taxon>Kitasatosporales</taxon>
        <taxon>Streptomycetaceae</taxon>
        <taxon>Kitasatospora</taxon>
    </lineage>
</organism>
<name>A0ABY7QGY0_9ACTN</name>
<dbReference type="RefSeq" id="WP_270151760.1">
    <property type="nucleotide sequence ID" value="NZ_CP115452.1"/>
</dbReference>
<gene>
    <name evidence="1" type="ORF">O1G21_40760</name>
</gene>
<protein>
    <submittedName>
        <fullName evidence="1">Uncharacterized protein</fullName>
    </submittedName>
</protein>
<evidence type="ECO:0000313" key="1">
    <source>
        <dbReference type="EMBL" id="WBP92069.1"/>
    </source>
</evidence>
<keyword evidence="1" id="KW-0614">Plasmid</keyword>
<dbReference type="EMBL" id="CP115452">
    <property type="protein sequence ID" value="WBP92069.1"/>
    <property type="molecule type" value="Genomic_DNA"/>
</dbReference>
<evidence type="ECO:0000313" key="2">
    <source>
        <dbReference type="Proteomes" id="UP001212821"/>
    </source>
</evidence>
<reference evidence="1 2" key="1">
    <citation type="submission" date="2022-12" db="EMBL/GenBank/DDBJ databases">
        <title>HUAS 3-15.</title>
        <authorList>
            <person name="Mo P."/>
        </authorList>
    </citation>
    <scope>NUCLEOTIDE SEQUENCE [LARGE SCALE GENOMIC DNA]</scope>
    <source>
        <strain evidence="1 2">HUAS 3-15</strain>
        <plasmid evidence="1 2">punmamed3</plasmid>
    </source>
</reference>